<keyword evidence="2" id="KW-0812">Transmembrane</keyword>
<dbReference type="Pfam" id="PF24463">
    <property type="entry name" value="DUF7577"/>
    <property type="match status" value="1"/>
</dbReference>
<keyword evidence="5" id="KW-1185">Reference proteome</keyword>
<evidence type="ECO:0000256" key="1">
    <source>
        <dbReference type="SAM" id="MobiDB-lite"/>
    </source>
</evidence>
<feature type="transmembrane region" description="Helical" evidence="2">
    <location>
        <begin position="6"/>
        <end position="26"/>
    </location>
</feature>
<sequence>MMELWGWLIGYVLLFALLHLVLYYVYVRREEDDGAASAAFADPNRVRPHASPESDRYAIATDDNGDVDPPEDEHHVAGETVRCPHCGAQNAADPTFTYCWHCVSTLRQ</sequence>
<evidence type="ECO:0000313" key="4">
    <source>
        <dbReference type="EMBL" id="AXR80436.1"/>
    </source>
</evidence>
<dbReference type="Proteomes" id="UP000258613">
    <property type="component" value="Chromosome"/>
</dbReference>
<evidence type="ECO:0000313" key="5">
    <source>
        <dbReference type="Proteomes" id="UP000258613"/>
    </source>
</evidence>
<keyword evidence="2" id="KW-1133">Transmembrane helix</keyword>
<accession>A0A346PLP1</accession>
<organism evidence="4 5">
    <name type="scientific">Natrarchaeobaculum sulfurireducens</name>
    <dbReference type="NCBI Taxonomy" id="2044521"/>
    <lineage>
        <taxon>Archaea</taxon>
        <taxon>Methanobacteriati</taxon>
        <taxon>Methanobacteriota</taxon>
        <taxon>Stenosarchaea group</taxon>
        <taxon>Halobacteria</taxon>
        <taxon>Halobacteriales</taxon>
        <taxon>Natrialbaceae</taxon>
        <taxon>Natrarchaeobaculum</taxon>
    </lineage>
</organism>
<evidence type="ECO:0000259" key="3">
    <source>
        <dbReference type="Pfam" id="PF24463"/>
    </source>
</evidence>
<dbReference type="InterPro" id="IPR055999">
    <property type="entry name" value="DUF7577"/>
</dbReference>
<dbReference type="EMBL" id="CP027033">
    <property type="protein sequence ID" value="AXR80436.1"/>
    <property type="molecule type" value="Genomic_DNA"/>
</dbReference>
<feature type="domain" description="DUF7577" evidence="3">
    <location>
        <begin position="79"/>
        <end position="107"/>
    </location>
</feature>
<name>A0A346PLP1_9EURY</name>
<proteinExistence type="predicted"/>
<evidence type="ECO:0000256" key="2">
    <source>
        <dbReference type="SAM" id="Phobius"/>
    </source>
</evidence>
<gene>
    <name evidence="4" type="ORF">AArcMg_0413</name>
</gene>
<reference evidence="5" key="1">
    <citation type="submission" date="2018-02" db="EMBL/GenBank/DDBJ databases">
        <title>Phenotypic and genomic properties of facultatively anaerobic sulfur-reducing natronoarchaea from hypersaline soda lakes.</title>
        <authorList>
            <person name="Sorokin D.Y."/>
            <person name="Kublanov I.V."/>
            <person name="Roman P."/>
            <person name="Sinninghe Damste J.S."/>
            <person name="Golyshin P.N."/>
            <person name="Rojo D."/>
            <person name="Ciordia S."/>
            <person name="Mena M.D.C."/>
            <person name="Ferrer M."/>
            <person name="Messina E."/>
            <person name="Smedile F."/>
            <person name="La Spada G."/>
            <person name="La Cono V."/>
            <person name="Yakimov M.M."/>
        </authorList>
    </citation>
    <scope>NUCLEOTIDE SEQUENCE [LARGE SCALE GENOMIC DNA]</scope>
    <source>
        <strain evidence="5">AArc-Mg</strain>
    </source>
</reference>
<keyword evidence="2" id="KW-0472">Membrane</keyword>
<dbReference type="KEGG" id="nag:AArcMg_0413"/>
<feature type="region of interest" description="Disordered" evidence="1">
    <location>
        <begin position="37"/>
        <end position="75"/>
    </location>
</feature>
<dbReference type="AlphaFoldDB" id="A0A346PLP1"/>
<protein>
    <recommendedName>
        <fullName evidence="3">DUF7577 domain-containing protein</fullName>
    </recommendedName>
</protein>